<dbReference type="Pfam" id="PF00664">
    <property type="entry name" value="ABC_membrane"/>
    <property type="match status" value="1"/>
</dbReference>
<feature type="domain" description="ABC transmembrane type-1" evidence="9">
    <location>
        <begin position="35"/>
        <end position="306"/>
    </location>
</feature>
<dbReference type="AlphaFoldDB" id="A0A4R8EXC6"/>
<keyword evidence="11" id="KW-1185">Reference proteome</keyword>
<feature type="transmembrane region" description="Helical" evidence="7">
    <location>
        <begin position="27"/>
        <end position="48"/>
    </location>
</feature>
<keyword evidence="2 7" id="KW-0812">Transmembrane</keyword>
<accession>A0A4R8EXC6</accession>
<dbReference type="FunFam" id="3.40.50.300:FF:002214">
    <property type="entry name" value="ABC transporter related protein"/>
    <property type="match status" value="1"/>
</dbReference>
<dbReference type="InterPro" id="IPR039421">
    <property type="entry name" value="Type_1_exporter"/>
</dbReference>
<dbReference type="PANTHER" id="PTHR43394">
    <property type="entry name" value="ATP-DEPENDENT PERMEASE MDL1, MITOCHONDRIAL"/>
    <property type="match status" value="1"/>
</dbReference>
<keyword evidence="4" id="KW-0067">ATP-binding</keyword>
<feature type="transmembrane region" description="Helical" evidence="7">
    <location>
        <begin position="283"/>
        <end position="302"/>
    </location>
</feature>
<feature type="transmembrane region" description="Helical" evidence="7">
    <location>
        <begin position="250"/>
        <end position="271"/>
    </location>
</feature>
<evidence type="ECO:0000256" key="5">
    <source>
        <dbReference type="ARBA" id="ARBA00022989"/>
    </source>
</evidence>
<evidence type="ECO:0000313" key="10">
    <source>
        <dbReference type="EMBL" id="TDX15408.1"/>
    </source>
</evidence>
<evidence type="ECO:0000256" key="2">
    <source>
        <dbReference type="ARBA" id="ARBA00022692"/>
    </source>
</evidence>
<keyword evidence="3" id="KW-0547">Nucleotide-binding</keyword>
<protein>
    <submittedName>
        <fullName evidence="10">ABC-type multidrug transport system fused ATPase/permease subunit</fullName>
    </submittedName>
</protein>
<dbReference type="SMART" id="SM00382">
    <property type="entry name" value="AAA"/>
    <property type="match status" value="1"/>
</dbReference>
<dbReference type="Proteomes" id="UP000294817">
    <property type="component" value="Unassembled WGS sequence"/>
</dbReference>
<name>A0A4R8EXC6_9BACT</name>
<dbReference type="Gene3D" id="1.20.1560.10">
    <property type="entry name" value="ABC transporter type 1, transmembrane domain"/>
    <property type="match status" value="1"/>
</dbReference>
<dbReference type="PROSITE" id="PS50929">
    <property type="entry name" value="ABC_TM1F"/>
    <property type="match status" value="1"/>
</dbReference>
<comment type="subcellular location">
    <subcellularLocation>
        <location evidence="1">Cell membrane</location>
        <topology evidence="1">Multi-pass membrane protein</topology>
    </subcellularLocation>
</comment>
<feature type="transmembrane region" description="Helical" evidence="7">
    <location>
        <begin position="131"/>
        <end position="152"/>
    </location>
</feature>
<comment type="caution">
    <text evidence="10">The sequence shown here is derived from an EMBL/GenBank/DDBJ whole genome shotgun (WGS) entry which is preliminary data.</text>
</comment>
<keyword evidence="6 7" id="KW-0472">Membrane</keyword>
<dbReference type="PROSITE" id="PS50893">
    <property type="entry name" value="ABC_TRANSPORTER_2"/>
    <property type="match status" value="1"/>
</dbReference>
<dbReference type="SUPFAM" id="SSF52540">
    <property type="entry name" value="P-loop containing nucleoside triphosphate hydrolases"/>
    <property type="match status" value="1"/>
</dbReference>
<evidence type="ECO:0000313" key="11">
    <source>
        <dbReference type="Proteomes" id="UP000294817"/>
    </source>
</evidence>
<evidence type="ECO:0000256" key="3">
    <source>
        <dbReference type="ARBA" id="ARBA00022741"/>
    </source>
</evidence>
<dbReference type="GO" id="GO:0016887">
    <property type="term" value="F:ATP hydrolysis activity"/>
    <property type="evidence" value="ECO:0007669"/>
    <property type="project" value="InterPro"/>
</dbReference>
<dbReference type="GO" id="GO:0005524">
    <property type="term" value="F:ATP binding"/>
    <property type="evidence" value="ECO:0007669"/>
    <property type="project" value="UniProtKB-KW"/>
</dbReference>
<dbReference type="Gene3D" id="3.40.50.300">
    <property type="entry name" value="P-loop containing nucleotide triphosphate hydrolases"/>
    <property type="match status" value="1"/>
</dbReference>
<dbReference type="PANTHER" id="PTHR43394:SF1">
    <property type="entry name" value="ATP-BINDING CASSETTE SUB-FAMILY B MEMBER 10, MITOCHONDRIAL"/>
    <property type="match status" value="1"/>
</dbReference>
<reference evidence="10 11" key="1">
    <citation type="submission" date="2019-03" db="EMBL/GenBank/DDBJ databases">
        <title>Genomic Encyclopedia of Type Strains, Phase IV (KMG-IV): sequencing the most valuable type-strain genomes for metagenomic binning, comparative biology and taxonomic classification.</title>
        <authorList>
            <person name="Goeker M."/>
        </authorList>
    </citation>
    <scope>NUCLEOTIDE SEQUENCE [LARGE SCALE GENOMIC DNA]</scope>
    <source>
        <strain evidence="10 11">DSM 13575</strain>
    </source>
</reference>
<dbReference type="Pfam" id="PF00005">
    <property type="entry name" value="ABC_tran"/>
    <property type="match status" value="1"/>
</dbReference>
<dbReference type="InterPro" id="IPR003439">
    <property type="entry name" value="ABC_transporter-like_ATP-bd"/>
</dbReference>
<dbReference type="CDD" id="cd07346">
    <property type="entry name" value="ABC_6TM_exporters"/>
    <property type="match status" value="1"/>
</dbReference>
<dbReference type="InterPro" id="IPR027417">
    <property type="entry name" value="P-loop_NTPase"/>
</dbReference>
<gene>
    <name evidence="10" type="ORF">C8D74_1075</name>
</gene>
<dbReference type="GO" id="GO:0005886">
    <property type="term" value="C:plasma membrane"/>
    <property type="evidence" value="ECO:0007669"/>
    <property type="project" value="UniProtKB-SubCell"/>
</dbReference>
<dbReference type="InterPro" id="IPR036640">
    <property type="entry name" value="ABC1_TM_sf"/>
</dbReference>
<sequence>MKKENVQSLRKLLKYSKKYLKYQKTPLILTPLLLLVSILSPFLIKYLIDDIIGNHEFSQILPFVILFTTVILTERLISFIVNYGYYKSTNLAARDEQIYMFKKILTIPIKEFSHNKIGDFMSRVLSDTLEVSFFLGAGISVITYNIIQLILVSSVLLYLNWQLAVITFIMVPFYYFSLRAFDKKLQKSSELERIAYSDLTEELREKIGGLVSIKSFCKEKFFSKQFSKISWIWVERKNRLNMFNQSAEDFMSFIYELIPVLILGCGAYLILKGKATLGTLMGFYAYLGWIFTPIRNLSSFYIQMQRVRQISERIFEIHNFPEEKMREEEPFPNNDYPITFENICFKYKDNTVLHDINLTIGTKEKVAIVGTSGAGKSSFVNLIPRFYEPTTGKVMINGIDVKKYNLKQLRKNIIIVRQDDYLFNMTIKENIMLDDEFTEEEFMKAVKKAKVDKFIGLLDEGYDTVVGERGSKLSDGQRQRVAIARALIREPKVLILDEATSGVDSQTEEEIFDELKEYKMTLIIISHRLSTIRKADKVILLKDGEIKGEGVHEELLKNAPIYREIIESQLIV</sequence>
<organism evidence="10 11">
    <name type="scientific">Petrotoga sibirica</name>
    <dbReference type="NCBI Taxonomy" id="156202"/>
    <lineage>
        <taxon>Bacteria</taxon>
        <taxon>Thermotogati</taxon>
        <taxon>Thermotogota</taxon>
        <taxon>Thermotogae</taxon>
        <taxon>Petrotogales</taxon>
        <taxon>Petrotogaceae</taxon>
        <taxon>Petrotoga</taxon>
    </lineage>
</organism>
<evidence type="ECO:0000256" key="7">
    <source>
        <dbReference type="SAM" id="Phobius"/>
    </source>
</evidence>
<feature type="transmembrane region" description="Helical" evidence="7">
    <location>
        <begin position="60"/>
        <end position="85"/>
    </location>
</feature>
<feature type="transmembrane region" description="Helical" evidence="7">
    <location>
        <begin position="158"/>
        <end position="178"/>
    </location>
</feature>
<proteinExistence type="predicted"/>
<dbReference type="InterPro" id="IPR003593">
    <property type="entry name" value="AAA+_ATPase"/>
</dbReference>
<dbReference type="RefSeq" id="WP_103876048.1">
    <property type="nucleotide sequence ID" value="NZ_SODZ01000007.1"/>
</dbReference>
<evidence type="ECO:0000259" key="8">
    <source>
        <dbReference type="PROSITE" id="PS50893"/>
    </source>
</evidence>
<evidence type="ECO:0000256" key="6">
    <source>
        <dbReference type="ARBA" id="ARBA00023136"/>
    </source>
</evidence>
<dbReference type="SUPFAM" id="SSF90123">
    <property type="entry name" value="ABC transporter transmembrane region"/>
    <property type="match status" value="1"/>
</dbReference>
<dbReference type="EMBL" id="SODZ01000007">
    <property type="protein sequence ID" value="TDX15408.1"/>
    <property type="molecule type" value="Genomic_DNA"/>
</dbReference>
<evidence type="ECO:0000259" key="9">
    <source>
        <dbReference type="PROSITE" id="PS50929"/>
    </source>
</evidence>
<dbReference type="InterPro" id="IPR011527">
    <property type="entry name" value="ABC1_TM_dom"/>
</dbReference>
<keyword evidence="5 7" id="KW-1133">Transmembrane helix</keyword>
<dbReference type="GO" id="GO:0015421">
    <property type="term" value="F:ABC-type oligopeptide transporter activity"/>
    <property type="evidence" value="ECO:0007669"/>
    <property type="project" value="TreeGrafter"/>
</dbReference>
<evidence type="ECO:0000256" key="4">
    <source>
        <dbReference type="ARBA" id="ARBA00022840"/>
    </source>
</evidence>
<feature type="domain" description="ABC transporter" evidence="8">
    <location>
        <begin position="338"/>
        <end position="568"/>
    </location>
</feature>
<evidence type="ECO:0000256" key="1">
    <source>
        <dbReference type="ARBA" id="ARBA00004651"/>
    </source>
</evidence>